<keyword evidence="2" id="KW-0472">Membrane</keyword>
<gene>
    <name evidence="3" type="ORF">TI39_contig502g00006</name>
</gene>
<dbReference type="AlphaFoldDB" id="A0A0F4GME0"/>
<keyword evidence="2" id="KW-1133">Transmembrane helix</keyword>
<dbReference type="OrthoDB" id="5309803at2759"/>
<dbReference type="Proteomes" id="UP000033647">
    <property type="component" value="Unassembled WGS sequence"/>
</dbReference>
<organism evidence="3 4">
    <name type="scientific">Zymoseptoria brevis</name>
    <dbReference type="NCBI Taxonomy" id="1047168"/>
    <lineage>
        <taxon>Eukaryota</taxon>
        <taxon>Fungi</taxon>
        <taxon>Dikarya</taxon>
        <taxon>Ascomycota</taxon>
        <taxon>Pezizomycotina</taxon>
        <taxon>Dothideomycetes</taxon>
        <taxon>Dothideomycetidae</taxon>
        <taxon>Mycosphaerellales</taxon>
        <taxon>Mycosphaerellaceae</taxon>
        <taxon>Zymoseptoria</taxon>
    </lineage>
</organism>
<name>A0A0F4GME0_9PEZI</name>
<feature type="compositionally biased region" description="Polar residues" evidence="1">
    <location>
        <begin position="81"/>
        <end position="93"/>
    </location>
</feature>
<dbReference type="EMBL" id="LAFY01000494">
    <property type="protein sequence ID" value="KJX97365.1"/>
    <property type="molecule type" value="Genomic_DNA"/>
</dbReference>
<feature type="region of interest" description="Disordered" evidence="1">
    <location>
        <begin position="60"/>
        <end position="125"/>
    </location>
</feature>
<feature type="transmembrane region" description="Helical" evidence="2">
    <location>
        <begin position="17"/>
        <end position="39"/>
    </location>
</feature>
<sequence>MGIFSILPAYLSGLETWLARIFLFFSFVIIGPWLLVLLYDLLLYIWRSATYELPYIGGRARGRQRPRAPSLTARSTRHTRQISLPTLPQTHQYSEGDGETVVSSGRQRSASNAAPRKPTQLYDED</sequence>
<keyword evidence="2" id="KW-0812">Transmembrane</keyword>
<evidence type="ECO:0000256" key="1">
    <source>
        <dbReference type="SAM" id="MobiDB-lite"/>
    </source>
</evidence>
<feature type="compositionally biased region" description="Polar residues" evidence="1">
    <location>
        <begin position="101"/>
        <end position="112"/>
    </location>
</feature>
<proteinExistence type="predicted"/>
<reference evidence="3 4" key="1">
    <citation type="submission" date="2015-03" db="EMBL/GenBank/DDBJ databases">
        <title>RNA-seq based gene annotation and comparative genomics of four Zymoseptoria species reveal species-specific pathogenicity related genes and transposable element activity.</title>
        <authorList>
            <person name="Grandaubert J."/>
            <person name="Bhattacharyya A."/>
            <person name="Stukenbrock E.H."/>
        </authorList>
    </citation>
    <scope>NUCLEOTIDE SEQUENCE [LARGE SCALE GENOMIC DNA]</scope>
    <source>
        <strain evidence="3 4">Zb18110</strain>
    </source>
</reference>
<comment type="caution">
    <text evidence="3">The sequence shown here is derived from an EMBL/GenBank/DDBJ whole genome shotgun (WGS) entry which is preliminary data.</text>
</comment>
<evidence type="ECO:0000313" key="4">
    <source>
        <dbReference type="Proteomes" id="UP000033647"/>
    </source>
</evidence>
<protein>
    <submittedName>
        <fullName evidence="3">Uncharacterized protein</fullName>
    </submittedName>
</protein>
<accession>A0A0F4GME0</accession>
<keyword evidence="4" id="KW-1185">Reference proteome</keyword>
<evidence type="ECO:0000256" key="2">
    <source>
        <dbReference type="SAM" id="Phobius"/>
    </source>
</evidence>
<evidence type="ECO:0000313" key="3">
    <source>
        <dbReference type="EMBL" id="KJX97365.1"/>
    </source>
</evidence>